<proteinExistence type="predicted"/>
<dbReference type="Proteomes" id="UP000069850">
    <property type="component" value="Chromosome 1"/>
</dbReference>
<gene>
    <name evidence="1" type="ORF">MMAB1_1244</name>
</gene>
<protein>
    <submittedName>
        <fullName evidence="1">Uncharacterized protein</fullName>
    </submittedName>
</protein>
<sequence>MTCWLAISNRANFEIPIKKQIWGGPNGTAT</sequence>
<accession>A0A0X3BJX7</accession>
<reference evidence="1 2" key="1">
    <citation type="submission" date="2016-01" db="EMBL/GenBank/DDBJ databases">
        <authorList>
            <person name="Manzoor S."/>
        </authorList>
    </citation>
    <scope>NUCLEOTIDE SEQUENCE [LARGE SCALE GENOMIC DNA]</scope>
    <source>
        <strain evidence="1">Methanoculleus sp MAB1</strain>
    </source>
</reference>
<dbReference type="EMBL" id="LT158599">
    <property type="protein sequence ID" value="CVK32457.1"/>
    <property type="molecule type" value="Genomic_DNA"/>
</dbReference>
<evidence type="ECO:0000313" key="2">
    <source>
        <dbReference type="Proteomes" id="UP000069850"/>
    </source>
</evidence>
<name>A0A0X3BJX7_9EURY</name>
<evidence type="ECO:0000313" key="1">
    <source>
        <dbReference type="EMBL" id="CVK32457.1"/>
    </source>
</evidence>
<dbReference type="KEGG" id="mema:MMAB1_1244"/>
<organism evidence="1 2">
    <name type="scientific">Methanoculleus bourgensis</name>
    <dbReference type="NCBI Taxonomy" id="83986"/>
    <lineage>
        <taxon>Archaea</taxon>
        <taxon>Methanobacteriati</taxon>
        <taxon>Methanobacteriota</taxon>
        <taxon>Stenosarchaea group</taxon>
        <taxon>Methanomicrobia</taxon>
        <taxon>Methanomicrobiales</taxon>
        <taxon>Methanomicrobiaceae</taxon>
        <taxon>Methanoculleus</taxon>
    </lineage>
</organism>
<dbReference type="AlphaFoldDB" id="A0A0X3BJX7"/>